<evidence type="ECO:0000313" key="14">
    <source>
        <dbReference type="EMBL" id="TVZ73000.1"/>
    </source>
</evidence>
<comment type="subcellular location">
    <subcellularLocation>
        <location evidence="1 11">Cytoplasm</location>
    </subcellularLocation>
</comment>
<dbReference type="InterPro" id="IPR036986">
    <property type="entry name" value="S4_RNA-bd_sf"/>
</dbReference>
<comment type="similarity">
    <text evidence="10 11">Belongs to the class-I aminoacyl-tRNA synthetase family. TyrS type 1 subfamily.</text>
</comment>
<evidence type="ECO:0000256" key="6">
    <source>
        <dbReference type="ARBA" id="ARBA00022884"/>
    </source>
</evidence>
<dbReference type="FunFam" id="1.10.240.10:FF:000001">
    <property type="entry name" value="Tyrosine--tRNA ligase"/>
    <property type="match status" value="1"/>
</dbReference>
<evidence type="ECO:0000256" key="9">
    <source>
        <dbReference type="ARBA" id="ARBA00048248"/>
    </source>
</evidence>
<name>A0A559TEJ1_9HYPH</name>
<dbReference type="HAMAP" id="MF_02006">
    <property type="entry name" value="Tyr_tRNA_synth_type1"/>
    <property type="match status" value="1"/>
</dbReference>
<dbReference type="FunFam" id="3.40.50.620:FF:000008">
    <property type="entry name" value="Tyrosine--tRNA ligase"/>
    <property type="match status" value="1"/>
</dbReference>
<evidence type="ECO:0000256" key="10">
    <source>
        <dbReference type="ARBA" id="ARBA00060965"/>
    </source>
</evidence>
<keyword evidence="7 11" id="KW-0648">Protein biosynthesis</keyword>
<protein>
    <recommendedName>
        <fullName evidence="11">Tyrosine--tRNA ligase</fullName>
        <ecNumber evidence="11">6.1.1.1</ecNumber>
    </recommendedName>
    <alternativeName>
        <fullName evidence="11">Tyrosyl-tRNA synthetase</fullName>
        <shortName evidence="11">TyrRS</shortName>
    </alternativeName>
</protein>
<feature type="binding site" evidence="11">
    <location>
        <position position="185"/>
    </location>
    <ligand>
        <name>L-tyrosine</name>
        <dbReference type="ChEBI" id="CHEBI:58315"/>
    </ligand>
</feature>
<dbReference type="GO" id="GO:0005524">
    <property type="term" value="F:ATP binding"/>
    <property type="evidence" value="ECO:0007669"/>
    <property type="project" value="UniProtKB-UniRule"/>
</dbReference>
<evidence type="ECO:0000256" key="2">
    <source>
        <dbReference type="ARBA" id="ARBA00022490"/>
    </source>
</evidence>
<dbReference type="SUPFAM" id="SSF52374">
    <property type="entry name" value="Nucleotidylyl transferase"/>
    <property type="match status" value="1"/>
</dbReference>
<dbReference type="GO" id="GO:0006437">
    <property type="term" value="P:tyrosyl-tRNA aminoacylation"/>
    <property type="evidence" value="ECO:0007669"/>
    <property type="project" value="UniProtKB-UniRule"/>
</dbReference>
<dbReference type="PANTHER" id="PTHR11766:SF0">
    <property type="entry name" value="TYROSINE--TRNA LIGASE, MITOCHONDRIAL"/>
    <property type="match status" value="1"/>
</dbReference>
<dbReference type="EC" id="6.1.1.1" evidence="11"/>
<feature type="binding site" evidence="11">
    <location>
        <position position="48"/>
    </location>
    <ligand>
        <name>L-tyrosine</name>
        <dbReference type="ChEBI" id="CHEBI:58315"/>
    </ligand>
</feature>
<dbReference type="InterPro" id="IPR002307">
    <property type="entry name" value="Tyr-tRNA-ligase"/>
</dbReference>
<keyword evidence="6 12" id="KW-0694">RNA-binding</keyword>
<feature type="domain" description="Tyrosine--tRNA ligase SYY-like C-terminal" evidence="13">
    <location>
        <begin position="341"/>
        <end position="404"/>
    </location>
</feature>
<keyword evidence="3 11" id="KW-0436">Ligase</keyword>
<dbReference type="Pfam" id="PF22421">
    <property type="entry name" value="SYY_C-terminal"/>
    <property type="match status" value="1"/>
</dbReference>
<dbReference type="GO" id="GO:0042803">
    <property type="term" value="F:protein homodimerization activity"/>
    <property type="evidence" value="ECO:0007669"/>
    <property type="project" value="UniProtKB-ARBA"/>
</dbReference>
<dbReference type="InterPro" id="IPR014729">
    <property type="entry name" value="Rossmann-like_a/b/a_fold"/>
</dbReference>
<dbReference type="InterPro" id="IPR024088">
    <property type="entry name" value="Tyr-tRNA-ligase_bac-type"/>
</dbReference>
<dbReference type="Proteomes" id="UP000319824">
    <property type="component" value="Unassembled WGS sequence"/>
</dbReference>
<comment type="catalytic activity">
    <reaction evidence="9 11">
        <text>tRNA(Tyr) + L-tyrosine + ATP = L-tyrosyl-tRNA(Tyr) + AMP + diphosphate + H(+)</text>
        <dbReference type="Rhea" id="RHEA:10220"/>
        <dbReference type="Rhea" id="RHEA-COMP:9706"/>
        <dbReference type="Rhea" id="RHEA-COMP:9707"/>
        <dbReference type="ChEBI" id="CHEBI:15378"/>
        <dbReference type="ChEBI" id="CHEBI:30616"/>
        <dbReference type="ChEBI" id="CHEBI:33019"/>
        <dbReference type="ChEBI" id="CHEBI:58315"/>
        <dbReference type="ChEBI" id="CHEBI:78442"/>
        <dbReference type="ChEBI" id="CHEBI:78536"/>
        <dbReference type="ChEBI" id="CHEBI:456215"/>
        <dbReference type="EC" id="6.1.1.1"/>
    </reaction>
</comment>
<dbReference type="InterPro" id="IPR002305">
    <property type="entry name" value="aa-tRNA-synth_Ic"/>
</dbReference>
<evidence type="ECO:0000256" key="5">
    <source>
        <dbReference type="ARBA" id="ARBA00022840"/>
    </source>
</evidence>
<dbReference type="PANTHER" id="PTHR11766">
    <property type="entry name" value="TYROSYL-TRNA SYNTHETASE"/>
    <property type="match status" value="1"/>
</dbReference>
<dbReference type="SUPFAM" id="SSF55174">
    <property type="entry name" value="Alpha-L RNA-binding motif"/>
    <property type="match status" value="1"/>
</dbReference>
<comment type="caution">
    <text evidence="14">The sequence shown here is derived from an EMBL/GenBank/DDBJ whole genome shotgun (WGS) entry which is preliminary data.</text>
</comment>
<feature type="short sequence motif" description="'HIGH' region" evidence="11">
    <location>
        <begin position="53"/>
        <end position="62"/>
    </location>
</feature>
<dbReference type="AlphaFoldDB" id="A0A559TEJ1"/>
<feature type="binding site" evidence="11">
    <location>
        <position position="248"/>
    </location>
    <ligand>
        <name>ATP</name>
        <dbReference type="ChEBI" id="CHEBI:30616"/>
    </ligand>
</feature>
<dbReference type="GO" id="GO:0004831">
    <property type="term" value="F:tyrosine-tRNA ligase activity"/>
    <property type="evidence" value="ECO:0007669"/>
    <property type="project" value="UniProtKB-UniRule"/>
</dbReference>
<dbReference type="Gene3D" id="1.10.240.10">
    <property type="entry name" value="Tyrosyl-Transfer RNA Synthetase"/>
    <property type="match status" value="1"/>
</dbReference>
<dbReference type="CDD" id="cd00165">
    <property type="entry name" value="S4"/>
    <property type="match status" value="1"/>
</dbReference>
<evidence type="ECO:0000256" key="11">
    <source>
        <dbReference type="HAMAP-Rule" id="MF_02006"/>
    </source>
</evidence>
<dbReference type="CDD" id="cd00805">
    <property type="entry name" value="TyrRS_core"/>
    <property type="match status" value="1"/>
</dbReference>
<dbReference type="InterPro" id="IPR054608">
    <property type="entry name" value="SYY-like_C"/>
</dbReference>
<dbReference type="GO" id="GO:0005829">
    <property type="term" value="C:cytosol"/>
    <property type="evidence" value="ECO:0007669"/>
    <property type="project" value="TreeGrafter"/>
</dbReference>
<dbReference type="GO" id="GO:0003723">
    <property type="term" value="F:RNA binding"/>
    <property type="evidence" value="ECO:0007669"/>
    <property type="project" value="UniProtKB-KW"/>
</dbReference>
<reference evidence="14 15" key="1">
    <citation type="submission" date="2019-06" db="EMBL/GenBank/DDBJ databases">
        <title>Pac Bio to generate improved reference genome sequences for organisms with transposon mutant libraries (support for FEBA project).</title>
        <authorList>
            <person name="Blow M."/>
        </authorList>
    </citation>
    <scope>NUCLEOTIDE SEQUENCE [LARGE SCALE GENOMIC DNA]</scope>
    <source>
        <strain evidence="14 15">USDA 1844</strain>
    </source>
</reference>
<evidence type="ECO:0000256" key="12">
    <source>
        <dbReference type="PROSITE-ProRule" id="PRU00182"/>
    </source>
</evidence>
<dbReference type="Pfam" id="PF00579">
    <property type="entry name" value="tRNA-synt_1b"/>
    <property type="match status" value="1"/>
</dbReference>
<evidence type="ECO:0000256" key="3">
    <source>
        <dbReference type="ARBA" id="ARBA00022598"/>
    </source>
</evidence>
<dbReference type="PROSITE" id="PS50889">
    <property type="entry name" value="S4"/>
    <property type="match status" value="1"/>
</dbReference>
<keyword evidence="2 11" id="KW-0963">Cytoplasm</keyword>
<keyword evidence="5 11" id="KW-0067">ATP-binding</keyword>
<evidence type="ECO:0000313" key="15">
    <source>
        <dbReference type="Proteomes" id="UP000319824"/>
    </source>
</evidence>
<comment type="subunit">
    <text evidence="11">Homodimer.</text>
</comment>
<evidence type="ECO:0000256" key="8">
    <source>
        <dbReference type="ARBA" id="ARBA00023146"/>
    </source>
</evidence>
<dbReference type="NCBIfam" id="TIGR00234">
    <property type="entry name" value="tyrS"/>
    <property type="match status" value="1"/>
</dbReference>
<evidence type="ECO:0000256" key="4">
    <source>
        <dbReference type="ARBA" id="ARBA00022741"/>
    </source>
</evidence>
<organism evidence="14 15">
    <name type="scientific">Rhizobium mongolense USDA 1844</name>
    <dbReference type="NCBI Taxonomy" id="1079460"/>
    <lineage>
        <taxon>Bacteria</taxon>
        <taxon>Pseudomonadati</taxon>
        <taxon>Pseudomonadota</taxon>
        <taxon>Alphaproteobacteria</taxon>
        <taxon>Hyphomicrobiales</taxon>
        <taxon>Rhizobiaceae</taxon>
        <taxon>Rhizobium/Agrobacterium group</taxon>
        <taxon>Rhizobium</taxon>
    </lineage>
</organism>
<feature type="short sequence motif" description="'KMSKS' region" evidence="11">
    <location>
        <begin position="245"/>
        <end position="249"/>
    </location>
</feature>
<feature type="binding site" evidence="11">
    <location>
        <position position="189"/>
    </location>
    <ligand>
        <name>L-tyrosine</name>
        <dbReference type="ChEBI" id="CHEBI:58315"/>
    </ligand>
</feature>
<evidence type="ECO:0000259" key="13">
    <source>
        <dbReference type="Pfam" id="PF22421"/>
    </source>
</evidence>
<gene>
    <name evidence="11" type="primary">tyrS</name>
    <name evidence="14" type="ORF">BCL32_1197</name>
</gene>
<dbReference type="RefSeq" id="WP_022717851.1">
    <property type="nucleotide sequence ID" value="NZ_ATTQ01000018.1"/>
</dbReference>
<keyword evidence="8 11" id="KW-0030">Aminoacyl-tRNA synthetase</keyword>
<dbReference type="Gene3D" id="3.40.50.620">
    <property type="entry name" value="HUPs"/>
    <property type="match status" value="1"/>
</dbReference>
<evidence type="ECO:0000256" key="1">
    <source>
        <dbReference type="ARBA" id="ARBA00004496"/>
    </source>
</evidence>
<sequence length="420" mass="46269">MTISDASADHFEPRSVVMKTLVERGYVNQATDLPGIDAAFEAGIVPAYVGFDATADSLHVGHLLPIMTLRRLQQAGHKPIVLIGGGTTRIGDPSFRSEVRPMLTDEQITSNIEGIRKVFDRLLAFGDGPTDAMMVNNADWLDGIRWIDMLRDVGRHFSVNRMLSFDSVRSRLEKQENLSFLEFNYMILQAFDFLELSRRIGCRLQMGGADQWGNIINGIDLVRRTDGNEVFGMTAPLLATASGLKMGKTAAGAVWLNEDRLSPYDYWQFWRNAEDADVVRFLKLFTDLPVDEIERLGQAEGAELNTVKERLANEATALVHGAGSANQAAATARRAFGHGEAAEGLPTLHLDDAERRSGVALVELLVRAGLTSSKGEARRAISGRGVRVNGEIVEELDVMISDQDLPIRLSLGRKRHTVVK</sequence>
<dbReference type="PRINTS" id="PR01040">
    <property type="entry name" value="TRNASYNTHTYR"/>
</dbReference>
<proteinExistence type="inferred from homology"/>
<keyword evidence="4 11" id="KW-0547">Nucleotide-binding</keyword>
<dbReference type="EMBL" id="VISO01000002">
    <property type="protein sequence ID" value="TVZ73000.1"/>
    <property type="molecule type" value="Genomic_DNA"/>
</dbReference>
<dbReference type="Gene3D" id="3.10.290.10">
    <property type="entry name" value="RNA-binding S4 domain"/>
    <property type="match status" value="1"/>
</dbReference>
<comment type="function">
    <text evidence="11">Catalyzes the attachment of tyrosine to tRNA(Tyr) in a two-step reaction: tyrosine is first activated by ATP to form Tyr-AMP and then transferred to the acceptor end of tRNA(Tyr).</text>
</comment>
<dbReference type="InterPro" id="IPR024107">
    <property type="entry name" value="Tyr-tRNA-ligase_bac_1"/>
</dbReference>
<accession>A0A559TEJ1</accession>
<evidence type="ECO:0000256" key="7">
    <source>
        <dbReference type="ARBA" id="ARBA00022917"/>
    </source>
</evidence>